<organism evidence="2 3">
    <name type="scientific">Halobellus limi</name>
    <dbReference type="NCBI Taxonomy" id="699433"/>
    <lineage>
        <taxon>Archaea</taxon>
        <taxon>Methanobacteriati</taxon>
        <taxon>Methanobacteriota</taxon>
        <taxon>Stenosarchaea group</taxon>
        <taxon>Halobacteria</taxon>
        <taxon>Halobacteriales</taxon>
        <taxon>Haloferacaceae</taxon>
        <taxon>Halobellus</taxon>
    </lineage>
</organism>
<evidence type="ECO:0000313" key="1">
    <source>
        <dbReference type="EMBL" id="QCC46604.1"/>
    </source>
</evidence>
<keyword evidence="3" id="KW-1185">Reference proteome</keyword>
<evidence type="ECO:0000313" key="3">
    <source>
        <dbReference type="Proteomes" id="UP000236740"/>
    </source>
</evidence>
<dbReference type="GeneID" id="39856892"/>
<reference evidence="1 4" key="2">
    <citation type="journal article" date="2019" name="Nat. Commun.">
        <title>A new type of DNA phosphorothioation-based antiviral system in archaea.</title>
        <authorList>
            <person name="Xiong L."/>
            <person name="Liu S."/>
            <person name="Chen S."/>
            <person name="Xiao Y."/>
            <person name="Zhu B."/>
            <person name="Gao Y."/>
            <person name="Zhang Y."/>
            <person name="Chen B."/>
            <person name="Luo J."/>
            <person name="Deng Z."/>
            <person name="Chen X."/>
            <person name="Wang L."/>
            <person name="Chen S."/>
        </authorList>
    </citation>
    <scope>NUCLEOTIDE SEQUENCE [LARGE SCALE GENOMIC DNA]</scope>
    <source>
        <strain evidence="1 4">CGMCC 1.10331</strain>
    </source>
</reference>
<dbReference type="EMBL" id="CP031311">
    <property type="protein sequence ID" value="QCC46604.1"/>
    <property type="molecule type" value="Genomic_DNA"/>
</dbReference>
<gene>
    <name evidence="1" type="ORF">DV707_02350</name>
    <name evidence="2" type="ORF">SAMN04488133_1085</name>
</gene>
<dbReference type="Proteomes" id="UP000236740">
    <property type="component" value="Unassembled WGS sequence"/>
</dbReference>
<dbReference type="AlphaFoldDB" id="A0A1H5VWD7"/>
<accession>A0A1H5VWD7</accession>
<dbReference type="Proteomes" id="UP000296733">
    <property type="component" value="Chromosome"/>
</dbReference>
<reference evidence="2 3" key="1">
    <citation type="submission" date="2016-10" db="EMBL/GenBank/DDBJ databases">
        <authorList>
            <person name="de Groot N.N."/>
        </authorList>
    </citation>
    <scope>NUCLEOTIDE SEQUENCE [LARGE SCALE GENOMIC DNA]</scope>
    <source>
        <strain evidence="2 3">CGMCC 1.10331</strain>
    </source>
</reference>
<protein>
    <submittedName>
        <fullName evidence="2">Uncharacterized protein</fullName>
    </submittedName>
</protein>
<evidence type="ECO:0000313" key="4">
    <source>
        <dbReference type="Proteomes" id="UP000296733"/>
    </source>
</evidence>
<evidence type="ECO:0000313" key="2">
    <source>
        <dbReference type="EMBL" id="SEF91296.1"/>
    </source>
</evidence>
<dbReference type="EMBL" id="FNVN01000001">
    <property type="protein sequence ID" value="SEF91296.1"/>
    <property type="molecule type" value="Genomic_DNA"/>
</dbReference>
<dbReference type="RefSeq" id="WP_103990796.1">
    <property type="nucleotide sequence ID" value="NZ_CP031311.1"/>
</dbReference>
<sequence>MQRIPPNPRNADHVTRIEPNVIDEADVGTITLSVFDNRDSRVVVDGGSDTWEFVINEEIAYSRWDHHELPDWIEPVLSQIGIRALRAEEEGV</sequence>
<dbReference type="OrthoDB" id="375815at2157"/>
<proteinExistence type="predicted"/>
<name>A0A1H5VWD7_9EURY</name>
<dbReference type="KEGG" id="hlm:DV707_02350"/>